<dbReference type="CDD" id="cd18793">
    <property type="entry name" value="SF2_C_SNF"/>
    <property type="match status" value="1"/>
</dbReference>
<sequence length="1011" mass="115672">MESVLCSGHKKECYLKTGGKPGPNFKRSFYVCSVRESRCDFVQPVSVTPRNCDKHPSAIVELQAICRKDGENRCYFRCHQKKEGTDWCGFKIRKALQGNEKPVKSNKEAKPSSKHEITKELAKGEKKELPSFSSLSNSEHKAPLFGKQDKLEDIKPVKDGNDSFTQWRDSPVKDTSRQKEKANLTSALQKQKELLSRVQLSALPDKGARLKENIQHLESKIQNIDLNKDVSRSSKTHNEPEIIRVHPPNEPGGQPIHKTVKKPTHNEPEIIRVHPPNEPGGQPIHKTVKKPSQQEEVDSDDEDGPLSASNYSENSQIHKHHDPKNLRQTKLTEAFALPKEFLEGSYSQASWQPVALYGGRMTVKRLEEVRNAMDKITNSLHEQLKTCPKEDEEEEDPRGLRVSLMPHQKHALAWLLWRQKQNPSGGILADDMGLGKTLTMISFIMKQKQEDSSLEKKEEEEWLKKDSRHVMKSKSTLIITPASLVHQWGKEVEARCKRGSLDVLIYHGPNRERNINVITSKDIVLTTYKVVSLEIGRKEDTAIADRSLTEEEENEVENEAVSQGKLPLLLQIHWKNVILDEAHDIRNYKSLTATSVTRLKASSRWMLTGTPIQNKLLDMYSLLRFLRFRPFDEYKVWKNQVESNERTGKTRLNIIVQSLLLRRTKDQTVNGKPLIKMTKKKLSNYKLTLSPEEQKLYSKIFKRIQSVVQAYIRSHMDKDSLLAGNSSSYENHHPKHNTASQSGSTATKKPTGKDVLVFLLRLRQCCCHLSLLRESLDKEMTEEIGLDLSLTEQLNDLTLQENDLKGYLDEDSKNENNSQQDVKQKDRDIFRLECQSTKIKALLEMLQAIYKNAEDRIKCVVVSQWTKLLMIVKYHITQAHFTYHLIDGAVPPKKRSEIVDDFNTNPNGAKILLLSLKAGGVGLNLIGGRHLFLLDNHWNPALEEQASDRIYRVGQKHDVEIHRFVCLNTIEEKILTLQSQKRKLAKDVLTTSGQSNSRLQLNDLRMLFEIK</sequence>
<evidence type="ECO:0000256" key="3">
    <source>
        <dbReference type="ARBA" id="ARBA00022472"/>
    </source>
</evidence>
<dbReference type="SUPFAM" id="SSF52540">
    <property type="entry name" value="P-loop containing nucleoside triphosphate hydrolases"/>
    <property type="match status" value="2"/>
</dbReference>
<dbReference type="Proteomes" id="UP000515154">
    <property type="component" value="Linkage group LG13"/>
</dbReference>
<dbReference type="GO" id="GO:0005737">
    <property type="term" value="C:cytoplasm"/>
    <property type="evidence" value="ECO:0007669"/>
    <property type="project" value="UniProtKB-ARBA"/>
</dbReference>
<evidence type="ECO:0000256" key="8">
    <source>
        <dbReference type="ARBA" id="ARBA00022801"/>
    </source>
</evidence>
<dbReference type="InterPro" id="IPR014001">
    <property type="entry name" value="Helicase_ATP-bd"/>
</dbReference>
<evidence type="ECO:0000256" key="18">
    <source>
        <dbReference type="ARBA" id="ARBA00082628"/>
    </source>
</evidence>
<evidence type="ECO:0000256" key="19">
    <source>
        <dbReference type="PROSITE-ProRule" id="PRU01343"/>
    </source>
</evidence>
<protein>
    <recommendedName>
        <fullName evidence="16">Transcription termination factor 2</fullName>
    </recommendedName>
    <alternativeName>
        <fullName evidence="18">RNA polymerase II termination factor</fullName>
    </alternativeName>
    <alternativeName>
        <fullName evidence="17">Transcription release factor 2</fullName>
    </alternativeName>
</protein>
<dbReference type="Gene3D" id="3.40.50.300">
    <property type="entry name" value="P-loop containing nucleotide triphosphate hydrolases"/>
    <property type="match status" value="1"/>
</dbReference>
<keyword evidence="15" id="KW-0539">Nucleus</keyword>
<reference evidence="25" key="1">
    <citation type="submission" date="2025-08" db="UniProtKB">
        <authorList>
            <consortium name="RefSeq"/>
        </authorList>
    </citation>
    <scope>IDENTIFICATION</scope>
</reference>
<evidence type="ECO:0000256" key="2">
    <source>
        <dbReference type="ARBA" id="ARBA00007025"/>
    </source>
</evidence>
<dbReference type="GO" id="GO:0005524">
    <property type="term" value="F:ATP binding"/>
    <property type="evidence" value="ECO:0007669"/>
    <property type="project" value="UniProtKB-KW"/>
</dbReference>
<dbReference type="GO" id="GO:0004386">
    <property type="term" value="F:helicase activity"/>
    <property type="evidence" value="ECO:0007669"/>
    <property type="project" value="UniProtKB-KW"/>
</dbReference>
<feature type="region of interest" description="Disordered" evidence="20">
    <location>
        <begin position="231"/>
        <end position="325"/>
    </location>
</feature>
<evidence type="ECO:0000256" key="4">
    <source>
        <dbReference type="ARBA" id="ARBA00022553"/>
    </source>
</evidence>
<dbReference type="Pfam" id="PF00176">
    <property type="entry name" value="SNF2-rel_dom"/>
    <property type="match status" value="1"/>
</dbReference>
<keyword evidence="6" id="KW-0547">Nucleotide-binding</keyword>
<dbReference type="GO" id="GO:0005634">
    <property type="term" value="C:nucleus"/>
    <property type="evidence" value="ECO:0007669"/>
    <property type="project" value="UniProtKB-SubCell"/>
</dbReference>
<evidence type="ECO:0000256" key="7">
    <source>
        <dbReference type="ARBA" id="ARBA00022771"/>
    </source>
</evidence>
<evidence type="ECO:0000256" key="16">
    <source>
        <dbReference type="ARBA" id="ARBA00070113"/>
    </source>
</evidence>
<keyword evidence="12" id="KW-0805">Transcription regulation</keyword>
<accession>A0A7E6F8Y4</accession>
<evidence type="ECO:0000256" key="10">
    <source>
        <dbReference type="ARBA" id="ARBA00022833"/>
    </source>
</evidence>
<keyword evidence="11" id="KW-0067">ATP-binding</keyword>
<dbReference type="GO" id="GO:0003677">
    <property type="term" value="F:DNA binding"/>
    <property type="evidence" value="ECO:0007669"/>
    <property type="project" value="UniProtKB-KW"/>
</dbReference>
<evidence type="ECO:0000256" key="13">
    <source>
        <dbReference type="ARBA" id="ARBA00023125"/>
    </source>
</evidence>
<proteinExistence type="inferred from homology"/>
<feature type="domain" description="GRF-type" evidence="23">
    <location>
        <begin position="6"/>
        <end position="48"/>
    </location>
</feature>
<dbReference type="GO" id="GO:0008270">
    <property type="term" value="F:zinc ion binding"/>
    <property type="evidence" value="ECO:0007669"/>
    <property type="project" value="UniProtKB-KW"/>
</dbReference>
<dbReference type="GO" id="GO:0006353">
    <property type="term" value="P:DNA-templated transcription termination"/>
    <property type="evidence" value="ECO:0007669"/>
    <property type="project" value="UniProtKB-KW"/>
</dbReference>
<evidence type="ECO:0000313" key="25">
    <source>
        <dbReference type="RefSeq" id="XP_036363998.1"/>
    </source>
</evidence>
<keyword evidence="4" id="KW-0597">Phosphoprotein</keyword>
<dbReference type="PANTHER" id="PTHR45626:SF50">
    <property type="entry name" value="TRANSCRIPTION TERMINATION FACTOR 2"/>
    <property type="match status" value="1"/>
</dbReference>
<comment type="similarity">
    <text evidence="2">Belongs to the SNF2/RAD54 helicase family.</text>
</comment>
<comment type="subcellular location">
    <subcellularLocation>
        <location evidence="1">Nucleus</location>
    </subcellularLocation>
</comment>
<evidence type="ECO:0000313" key="24">
    <source>
        <dbReference type="Proteomes" id="UP000515154"/>
    </source>
</evidence>
<feature type="compositionally biased region" description="Basic and acidic residues" evidence="20">
    <location>
        <begin position="138"/>
        <end position="161"/>
    </location>
</feature>
<keyword evidence="24" id="KW-1185">Reference proteome</keyword>
<keyword evidence="5" id="KW-0479">Metal-binding</keyword>
<evidence type="ECO:0000256" key="14">
    <source>
        <dbReference type="ARBA" id="ARBA00023163"/>
    </source>
</evidence>
<dbReference type="PROSITE" id="PS51192">
    <property type="entry name" value="HELICASE_ATP_BIND_1"/>
    <property type="match status" value="1"/>
</dbReference>
<dbReference type="SMART" id="SM00490">
    <property type="entry name" value="HELICc"/>
    <property type="match status" value="1"/>
</dbReference>
<dbReference type="PROSITE" id="PS51999">
    <property type="entry name" value="ZF_GRF"/>
    <property type="match status" value="1"/>
</dbReference>
<dbReference type="InterPro" id="IPR000330">
    <property type="entry name" value="SNF2_N"/>
</dbReference>
<dbReference type="InterPro" id="IPR049730">
    <property type="entry name" value="SNF2/RAD54-like_C"/>
</dbReference>
<evidence type="ECO:0000259" key="22">
    <source>
        <dbReference type="PROSITE" id="PS51194"/>
    </source>
</evidence>
<dbReference type="PANTHER" id="PTHR45626">
    <property type="entry name" value="TRANSCRIPTION TERMINATION FACTOR 2-RELATED"/>
    <property type="match status" value="1"/>
</dbReference>
<dbReference type="PROSITE" id="PS51194">
    <property type="entry name" value="HELICASE_CTER"/>
    <property type="match status" value="1"/>
</dbReference>
<feature type="compositionally biased region" description="Basic and acidic residues" evidence="20">
    <location>
        <begin position="231"/>
        <end position="244"/>
    </location>
</feature>
<dbReference type="InterPro" id="IPR010666">
    <property type="entry name" value="Znf_GRF"/>
</dbReference>
<dbReference type="InterPro" id="IPR027417">
    <property type="entry name" value="P-loop_NTPase"/>
</dbReference>
<dbReference type="Gene3D" id="3.40.50.10810">
    <property type="entry name" value="Tandem AAA-ATPase domain"/>
    <property type="match status" value="1"/>
</dbReference>
<evidence type="ECO:0000256" key="6">
    <source>
        <dbReference type="ARBA" id="ARBA00022741"/>
    </source>
</evidence>
<keyword evidence="14" id="KW-0804">Transcription</keyword>
<dbReference type="InterPro" id="IPR038718">
    <property type="entry name" value="SNF2-like_sf"/>
</dbReference>
<evidence type="ECO:0000259" key="23">
    <source>
        <dbReference type="PROSITE" id="PS51999"/>
    </source>
</evidence>
<keyword evidence="10" id="KW-0862">Zinc</keyword>
<dbReference type="GO" id="GO:0006281">
    <property type="term" value="P:DNA repair"/>
    <property type="evidence" value="ECO:0007669"/>
    <property type="project" value="TreeGrafter"/>
</dbReference>
<keyword evidence="9" id="KW-0347">Helicase</keyword>
<feature type="domain" description="Helicase C-terminal" evidence="22">
    <location>
        <begin position="845"/>
        <end position="1005"/>
    </location>
</feature>
<name>A0A7E6F8Y4_9MOLL</name>
<evidence type="ECO:0000256" key="20">
    <source>
        <dbReference type="SAM" id="MobiDB-lite"/>
    </source>
</evidence>
<feature type="region of interest" description="Disordered" evidence="20">
    <location>
        <begin position="99"/>
        <end position="187"/>
    </location>
</feature>
<dbReference type="KEGG" id="osn:115218510"/>
<dbReference type="GO" id="GO:0016787">
    <property type="term" value="F:hydrolase activity"/>
    <property type="evidence" value="ECO:0007669"/>
    <property type="project" value="UniProtKB-KW"/>
</dbReference>
<dbReference type="RefSeq" id="XP_036363998.1">
    <property type="nucleotide sequence ID" value="XM_036508105.1"/>
</dbReference>
<evidence type="ECO:0000256" key="12">
    <source>
        <dbReference type="ARBA" id="ARBA00023015"/>
    </source>
</evidence>
<evidence type="ECO:0000256" key="5">
    <source>
        <dbReference type="ARBA" id="ARBA00022723"/>
    </source>
</evidence>
<evidence type="ECO:0000256" key="9">
    <source>
        <dbReference type="ARBA" id="ARBA00022806"/>
    </source>
</evidence>
<dbReference type="InterPro" id="IPR050628">
    <property type="entry name" value="SNF2_RAD54_helicase_TF"/>
</dbReference>
<feature type="compositionally biased region" description="Acidic residues" evidence="20">
    <location>
        <begin position="295"/>
        <end position="304"/>
    </location>
</feature>
<evidence type="ECO:0000256" key="1">
    <source>
        <dbReference type="ARBA" id="ARBA00004123"/>
    </source>
</evidence>
<dbReference type="AlphaFoldDB" id="A0A7E6F8Y4"/>
<gene>
    <name evidence="25" type="primary">LOC115218510</name>
</gene>
<feature type="region of interest" description="Disordered" evidence="20">
    <location>
        <begin position="723"/>
        <end position="748"/>
    </location>
</feature>
<evidence type="ECO:0000256" key="11">
    <source>
        <dbReference type="ARBA" id="ARBA00022840"/>
    </source>
</evidence>
<evidence type="ECO:0000256" key="17">
    <source>
        <dbReference type="ARBA" id="ARBA00079067"/>
    </source>
</evidence>
<dbReference type="InterPro" id="IPR001650">
    <property type="entry name" value="Helicase_C-like"/>
</dbReference>
<dbReference type="FunFam" id="3.40.50.10810:FF:000043">
    <property type="entry name" value="Transcription termination factor 2"/>
    <property type="match status" value="1"/>
</dbReference>
<feature type="compositionally biased region" description="Basic and acidic residues" evidence="20">
    <location>
        <begin position="101"/>
        <end position="129"/>
    </location>
</feature>
<feature type="domain" description="Helicase ATP-binding" evidence="21">
    <location>
        <begin position="417"/>
        <end position="629"/>
    </location>
</feature>
<dbReference type="GO" id="GO:0008094">
    <property type="term" value="F:ATP-dependent activity, acting on DNA"/>
    <property type="evidence" value="ECO:0007669"/>
    <property type="project" value="UniProtKB-ARBA"/>
</dbReference>
<dbReference type="SMART" id="SM00487">
    <property type="entry name" value="DEXDc"/>
    <property type="match status" value="1"/>
</dbReference>
<evidence type="ECO:0000259" key="21">
    <source>
        <dbReference type="PROSITE" id="PS51192"/>
    </source>
</evidence>
<feature type="compositionally biased region" description="Polar residues" evidence="20">
    <location>
        <begin position="737"/>
        <end position="748"/>
    </location>
</feature>
<keyword evidence="13" id="KW-0238">DNA-binding</keyword>
<keyword evidence="3" id="KW-0806">Transcription termination</keyword>
<keyword evidence="8" id="KW-0378">Hydrolase</keyword>
<organism evidence="24 25">
    <name type="scientific">Octopus sinensis</name>
    <name type="common">East Asian common octopus</name>
    <dbReference type="NCBI Taxonomy" id="2607531"/>
    <lineage>
        <taxon>Eukaryota</taxon>
        <taxon>Metazoa</taxon>
        <taxon>Spiralia</taxon>
        <taxon>Lophotrochozoa</taxon>
        <taxon>Mollusca</taxon>
        <taxon>Cephalopoda</taxon>
        <taxon>Coleoidea</taxon>
        <taxon>Octopodiformes</taxon>
        <taxon>Octopoda</taxon>
        <taxon>Incirrata</taxon>
        <taxon>Octopodidae</taxon>
        <taxon>Octopus</taxon>
    </lineage>
</organism>
<feature type="compositionally biased region" description="Basic and acidic residues" evidence="20">
    <location>
        <begin position="170"/>
        <end position="182"/>
    </location>
</feature>
<dbReference type="Pfam" id="PF00271">
    <property type="entry name" value="Helicase_C"/>
    <property type="match status" value="1"/>
</dbReference>
<evidence type="ECO:0000256" key="15">
    <source>
        <dbReference type="ARBA" id="ARBA00023242"/>
    </source>
</evidence>
<keyword evidence="7 19" id="KW-0863">Zinc-finger</keyword>